<dbReference type="InterPro" id="IPR036188">
    <property type="entry name" value="FAD/NAD-bd_sf"/>
</dbReference>
<feature type="region of interest" description="Disordered" evidence="1">
    <location>
        <begin position="34"/>
        <end position="66"/>
    </location>
</feature>
<gene>
    <name evidence="3" type="ORF">FSB_LOCUS9750</name>
</gene>
<keyword evidence="2" id="KW-0472">Membrane</keyword>
<dbReference type="EMBL" id="OIVN01000543">
    <property type="protein sequence ID" value="SPC81868.1"/>
    <property type="molecule type" value="Genomic_DNA"/>
</dbReference>
<dbReference type="PANTHER" id="PTHR16128:SF8">
    <property type="entry name" value="EXPRESSED PROTEIN"/>
    <property type="match status" value="1"/>
</dbReference>
<reference evidence="3" key="1">
    <citation type="submission" date="2018-02" db="EMBL/GenBank/DDBJ databases">
        <authorList>
            <person name="Cohen D.B."/>
            <person name="Kent A.D."/>
        </authorList>
    </citation>
    <scope>NUCLEOTIDE SEQUENCE</scope>
</reference>
<evidence type="ECO:0000256" key="2">
    <source>
        <dbReference type="SAM" id="Phobius"/>
    </source>
</evidence>
<dbReference type="AlphaFoldDB" id="A0A2N9F410"/>
<evidence type="ECO:0008006" key="4">
    <source>
        <dbReference type="Google" id="ProtNLM"/>
    </source>
</evidence>
<name>A0A2N9F410_FAGSY</name>
<dbReference type="Gene3D" id="3.50.50.60">
    <property type="entry name" value="FAD/NAD(P)-binding domain"/>
    <property type="match status" value="1"/>
</dbReference>
<feature type="compositionally biased region" description="Basic residues" evidence="1">
    <location>
        <begin position="46"/>
        <end position="56"/>
    </location>
</feature>
<evidence type="ECO:0000313" key="3">
    <source>
        <dbReference type="EMBL" id="SPC81868.1"/>
    </source>
</evidence>
<keyword evidence="2" id="KW-0812">Transmembrane</keyword>
<organism evidence="3">
    <name type="scientific">Fagus sylvatica</name>
    <name type="common">Beechnut</name>
    <dbReference type="NCBI Taxonomy" id="28930"/>
    <lineage>
        <taxon>Eukaryota</taxon>
        <taxon>Viridiplantae</taxon>
        <taxon>Streptophyta</taxon>
        <taxon>Embryophyta</taxon>
        <taxon>Tracheophyta</taxon>
        <taxon>Spermatophyta</taxon>
        <taxon>Magnoliopsida</taxon>
        <taxon>eudicotyledons</taxon>
        <taxon>Gunneridae</taxon>
        <taxon>Pentapetalae</taxon>
        <taxon>rosids</taxon>
        <taxon>fabids</taxon>
        <taxon>Fagales</taxon>
        <taxon>Fagaceae</taxon>
        <taxon>Fagus</taxon>
    </lineage>
</organism>
<proteinExistence type="predicted"/>
<accession>A0A2N9F410</accession>
<feature type="transmembrane region" description="Helical" evidence="2">
    <location>
        <begin position="483"/>
        <end position="505"/>
    </location>
</feature>
<keyword evidence="2" id="KW-1133">Transmembrane helix</keyword>
<dbReference type="SUPFAM" id="SSF51905">
    <property type="entry name" value="FAD/NAD(P)-binding domain"/>
    <property type="match status" value="1"/>
</dbReference>
<evidence type="ECO:0000256" key="1">
    <source>
        <dbReference type="SAM" id="MobiDB-lite"/>
    </source>
</evidence>
<dbReference type="PANTHER" id="PTHR16128">
    <property type="entry name" value="FAD/NAD(P)-BINDING OXIDOREDUCTASE FAMILY PROTEIN"/>
    <property type="match status" value="1"/>
</dbReference>
<sequence length="571" mass="61815">MLTSIHSFPSSLIFQPLKPLQPSCPTKTLILTCTSQPKSAPEPNKKRPTSKNRRKSSYGTSRRSSLKKTLIQEQVVFTAPVSDDPVVAIIGGGMAGLTCALNLEKRGVRSTVFDTVERMDELENGIHGLGGRMGTRIIDPQPLVFDHAAQFFTASDSRFSELVDCWLEKGLVQEWEGMIGNLDVGGRFVPLPSSPPRYLGVNGMRPLAESLLSETCMVNVMRPCWISKLDPFNGMWHLSENGKPCGQFDAIVVAHNGDPLSPLLFVIVMEALSKLLARAVARAVSCWFHSGRKVCKSLACIVRFATNCKTDEAFEDPLPIPGDASASPFEGAFVKGVDSVSWMANNTKKLLRSQSSGPHCWTFLSTAAYGKQNKVPQENIPTATAEKVKAGMLGGVEAALGLPKGSLQKPFYTRVQLWGAALPTNTPGIPCIFDPQGRAGICGDWLLGSSLESAALSGMALANHEHGGGIGECEIGAAWYDGITIGVGGGIWLWCLCSVGILVATRCRRERDRVRYGWIADYFQSGGARPEEFSVGLMNEFQPLKGHDIGQFPGLESEKQTNEAHAYQLAS</sequence>
<protein>
    <recommendedName>
        <fullName evidence="4">Amine oxidase domain-containing protein</fullName>
    </recommendedName>
</protein>
<dbReference type="Gene3D" id="3.90.660.10">
    <property type="match status" value="1"/>
</dbReference>
<dbReference type="Pfam" id="PF13450">
    <property type="entry name" value="NAD_binding_8"/>
    <property type="match status" value="1"/>
</dbReference>